<feature type="region of interest" description="Disordered" evidence="1">
    <location>
        <begin position="202"/>
        <end position="335"/>
    </location>
</feature>
<organism evidence="2 3">
    <name type="scientific">Paraglomus brasilianum</name>
    <dbReference type="NCBI Taxonomy" id="144538"/>
    <lineage>
        <taxon>Eukaryota</taxon>
        <taxon>Fungi</taxon>
        <taxon>Fungi incertae sedis</taxon>
        <taxon>Mucoromycota</taxon>
        <taxon>Glomeromycotina</taxon>
        <taxon>Glomeromycetes</taxon>
        <taxon>Paraglomerales</taxon>
        <taxon>Paraglomeraceae</taxon>
        <taxon>Paraglomus</taxon>
    </lineage>
</organism>
<dbReference type="EMBL" id="CAJVPI010000038">
    <property type="protein sequence ID" value="CAG8463436.1"/>
    <property type="molecule type" value="Genomic_DNA"/>
</dbReference>
<dbReference type="PANTHER" id="PTHR15615">
    <property type="match status" value="1"/>
</dbReference>
<feature type="compositionally biased region" description="Basic and acidic residues" evidence="1">
    <location>
        <begin position="239"/>
        <end position="249"/>
    </location>
</feature>
<feature type="compositionally biased region" description="Polar residues" evidence="1">
    <location>
        <begin position="485"/>
        <end position="506"/>
    </location>
</feature>
<accession>A0A9N8VR10</accession>
<dbReference type="Proteomes" id="UP000789739">
    <property type="component" value="Unassembled WGS sequence"/>
</dbReference>
<reference evidence="2" key="1">
    <citation type="submission" date="2021-06" db="EMBL/GenBank/DDBJ databases">
        <authorList>
            <person name="Kallberg Y."/>
            <person name="Tangrot J."/>
            <person name="Rosling A."/>
        </authorList>
    </citation>
    <scope>NUCLEOTIDE SEQUENCE</scope>
    <source>
        <strain evidence="2">BR232B</strain>
    </source>
</reference>
<feature type="region of interest" description="Disordered" evidence="1">
    <location>
        <begin position="462"/>
        <end position="534"/>
    </location>
</feature>
<dbReference type="GO" id="GO:0005634">
    <property type="term" value="C:nucleus"/>
    <property type="evidence" value="ECO:0007669"/>
    <property type="project" value="TreeGrafter"/>
</dbReference>
<dbReference type="OrthoDB" id="1060854at2759"/>
<comment type="caution">
    <text evidence="2">The sequence shown here is derived from an EMBL/GenBank/DDBJ whole genome shotgun (WGS) entry which is preliminary data.</text>
</comment>
<dbReference type="InterPro" id="IPR013922">
    <property type="entry name" value="Cyclin_PHO80-like"/>
</dbReference>
<sequence length="764" mass="82196">MHTLDLANFPVTDTLKMLASLLAKMTQANDQIKSRALSHSDSSSTGTSSPSFTRFHARSVPSIDIYSYLARILKYCPTTNECFLSLLVYFDRMSKNALATTGKPFSIDSFNIHRLIISGIMVSSKFFSDVFFTNSRYAKVGGLPVSELNHLELEFLILNEFRLSISVEELQRYGDQLLRHWVMEEEMRSNGSIYDSVRFGPNSPSGRWESHENNSISKRSRRLPSSDDTNTSKGGGPKAIKEEDQDNHPHHYSRTHRRDSSLSSAKSLNISSYNTPLTSSPTSFASPNRKTIPSSGRAHSTSPNSSTAHLNGTSQAITNGSPMRGPYPSTAFNTHHMHYPNVHKAYASAHHHNAQHQRSVSLESTIKRASSSGSLLNLNRSRSGDLADDLQQYHHQSSPKQINPEDVAYRTAAPPFPNAPLPQVTTTSALNVSNPKYANSTGNLSNGASHNISSMIRRMSHDSPVNSFQQIPNSYHYSNYPPQPNANSTQPTTSMHPLSGFHSSAIPSPVSPLAPGGNEGLGGRRGSISTWSGSGSSGTVVANGLGNGFSGLPNGGISPNASNGIPSHHNSNSSQAIPIPASTASLPSTTTSLLNGHAISHLHPSSSSLNGITSIISSSPNTPNTHPARRGSWAVVTNSTPLNTTHHGHYSTPLTSVNGHHTHPGVHHSHSMGSLNVNYQAYPLDRTIQPTTVTGNGINNVSSREDGANLVRDATLKMKKGSVSAVVGSGINKNASLVEMERNKDGKSERNGVNGVKVGAKEIK</sequence>
<dbReference type="Pfam" id="PF08613">
    <property type="entry name" value="Cyclin"/>
    <property type="match status" value="1"/>
</dbReference>
<feature type="compositionally biased region" description="Polar residues" evidence="1">
    <location>
        <begin position="463"/>
        <end position="477"/>
    </location>
</feature>
<dbReference type="AlphaFoldDB" id="A0A9N8VR10"/>
<protein>
    <submittedName>
        <fullName evidence="2">9072_t:CDS:1</fullName>
    </submittedName>
</protein>
<feature type="compositionally biased region" description="Low complexity" evidence="1">
    <location>
        <begin position="261"/>
        <end position="272"/>
    </location>
</feature>
<feature type="compositionally biased region" description="Polar residues" evidence="1">
    <location>
        <begin position="273"/>
        <end position="321"/>
    </location>
</feature>
<dbReference type="CDD" id="cd20558">
    <property type="entry name" value="CYCLIN_ScPCL7-like"/>
    <property type="match status" value="1"/>
</dbReference>
<evidence type="ECO:0000256" key="1">
    <source>
        <dbReference type="SAM" id="MobiDB-lite"/>
    </source>
</evidence>
<name>A0A9N8VR10_9GLOM</name>
<dbReference type="GO" id="GO:0000307">
    <property type="term" value="C:cyclin-dependent protein kinase holoenzyme complex"/>
    <property type="evidence" value="ECO:0007669"/>
    <property type="project" value="TreeGrafter"/>
</dbReference>
<proteinExistence type="predicted"/>
<evidence type="ECO:0000313" key="3">
    <source>
        <dbReference type="Proteomes" id="UP000789739"/>
    </source>
</evidence>
<dbReference type="PANTHER" id="PTHR15615:SF94">
    <property type="entry name" value="PHO85 CYCLIN-6-RELATED"/>
    <property type="match status" value="1"/>
</dbReference>
<dbReference type="GO" id="GO:0019901">
    <property type="term" value="F:protein kinase binding"/>
    <property type="evidence" value="ECO:0007669"/>
    <property type="project" value="InterPro"/>
</dbReference>
<dbReference type="GO" id="GO:0016538">
    <property type="term" value="F:cyclin-dependent protein serine/threonine kinase regulator activity"/>
    <property type="evidence" value="ECO:0007669"/>
    <property type="project" value="TreeGrafter"/>
</dbReference>
<evidence type="ECO:0000313" key="2">
    <source>
        <dbReference type="EMBL" id="CAG8463436.1"/>
    </source>
</evidence>
<keyword evidence="3" id="KW-1185">Reference proteome</keyword>
<gene>
    <name evidence="2" type="ORF">PBRASI_LOCUS707</name>
</gene>
<dbReference type="Gene3D" id="1.10.472.10">
    <property type="entry name" value="Cyclin-like"/>
    <property type="match status" value="1"/>
</dbReference>